<dbReference type="Gene3D" id="3.40.50.10180">
    <property type="entry name" value="Glycerate kinase, MOFRL-like N-terminal domain"/>
    <property type="match status" value="1"/>
</dbReference>
<evidence type="ECO:0000313" key="12">
    <source>
        <dbReference type="EMBL" id="HGU40541.1"/>
    </source>
</evidence>
<dbReference type="Pfam" id="PF13660">
    <property type="entry name" value="DUF4147"/>
    <property type="match status" value="1"/>
</dbReference>
<keyword evidence="6 12" id="KW-0418">Kinase</keyword>
<dbReference type="AlphaFoldDB" id="A0A7C4RWH9"/>
<gene>
    <name evidence="12" type="ORF">ENT77_05005</name>
</gene>
<feature type="domain" description="MOFRL" evidence="10">
    <location>
        <begin position="308"/>
        <end position="412"/>
    </location>
</feature>
<comment type="subunit">
    <text evidence="3">Homodimer.</text>
</comment>
<dbReference type="PANTHER" id="PTHR12227:SF0">
    <property type="entry name" value="GLYCERATE KINASE"/>
    <property type="match status" value="1"/>
</dbReference>
<keyword evidence="4" id="KW-0808">Transferase</keyword>
<evidence type="ECO:0000256" key="8">
    <source>
        <dbReference type="ARBA" id="ARBA00051351"/>
    </source>
</evidence>
<dbReference type="GO" id="GO:0043798">
    <property type="term" value="F:glycerate 2-kinase activity"/>
    <property type="evidence" value="ECO:0007669"/>
    <property type="project" value="UniProtKB-EC"/>
</dbReference>
<evidence type="ECO:0000256" key="2">
    <source>
        <dbReference type="ARBA" id="ARBA00006284"/>
    </source>
</evidence>
<comment type="cofactor">
    <cofactor evidence="1">
        <name>Mg(2+)</name>
        <dbReference type="ChEBI" id="CHEBI:18420"/>
    </cofactor>
</comment>
<dbReference type="FunFam" id="3.40.50.10180:FF:000001">
    <property type="entry name" value="Glycerate kinase"/>
    <property type="match status" value="1"/>
</dbReference>
<keyword evidence="5" id="KW-0547">Nucleotide-binding</keyword>
<dbReference type="PANTHER" id="PTHR12227">
    <property type="entry name" value="GLYCERATE KINASE"/>
    <property type="match status" value="1"/>
</dbReference>
<dbReference type="GO" id="GO:0005737">
    <property type="term" value="C:cytoplasm"/>
    <property type="evidence" value="ECO:0007669"/>
    <property type="project" value="TreeGrafter"/>
</dbReference>
<proteinExistence type="inferred from homology"/>
<evidence type="ECO:0000256" key="1">
    <source>
        <dbReference type="ARBA" id="ARBA00001946"/>
    </source>
</evidence>
<accession>A0A7C4RWH9</accession>
<organism evidence="12">
    <name type="scientific">Fervidobacterium thailandense</name>
    <dbReference type="NCBI Taxonomy" id="1008305"/>
    <lineage>
        <taxon>Bacteria</taxon>
        <taxon>Thermotogati</taxon>
        <taxon>Thermotogota</taxon>
        <taxon>Thermotogae</taxon>
        <taxon>Thermotogales</taxon>
        <taxon>Fervidobacteriaceae</taxon>
        <taxon>Fervidobacterium</taxon>
    </lineage>
</organism>
<reference evidence="12" key="1">
    <citation type="journal article" date="2020" name="mSystems">
        <title>Genome- and Community-Level Interaction Insights into Carbon Utilization and Element Cycling Functions of Hydrothermarchaeota in Hydrothermal Sediment.</title>
        <authorList>
            <person name="Zhou Z."/>
            <person name="Liu Y."/>
            <person name="Xu W."/>
            <person name="Pan J."/>
            <person name="Luo Z.H."/>
            <person name="Li M."/>
        </authorList>
    </citation>
    <scope>NUCLEOTIDE SEQUENCE [LARGE SCALE GENOMIC DNA]</scope>
    <source>
        <strain evidence="12">SpSt-609</strain>
    </source>
</reference>
<dbReference type="FunFam" id="3.40.1480.10:FF:000003">
    <property type="entry name" value="D-glycerate 2-kinase"/>
    <property type="match status" value="1"/>
</dbReference>
<protein>
    <recommendedName>
        <fullName evidence="9">glycerate 2-kinase</fullName>
        <ecNumber evidence="9">2.7.1.165</ecNumber>
    </recommendedName>
</protein>
<dbReference type="SUPFAM" id="SSF82544">
    <property type="entry name" value="GckA/TtuD-like"/>
    <property type="match status" value="1"/>
</dbReference>
<evidence type="ECO:0000256" key="6">
    <source>
        <dbReference type="ARBA" id="ARBA00022777"/>
    </source>
</evidence>
<evidence type="ECO:0000256" key="9">
    <source>
        <dbReference type="ARBA" id="ARBA00066758"/>
    </source>
</evidence>
<sequence length="419" mass="45159">MKTEPKAILRGVVDEIIKECDPYTCVRESIEKLAKLKNFEQMILIAIGKAAWRMAKAAKDSLRERIKTGIVVTKYGHSEGNLDGVEIFEAGHPIPDENSLRATKKILEITSNLSEKDLVLFLVSGGGSSLFELPQDGVGIEDIQKLTVQLLKSGAGIVEINSIRKRLSKVKGGRFAQHVYPARIVSLVLSDVLGDRLDTIASGPAYPDGTTTDQVLEILERYDVEISAQLLNVLLQETTKELSNVETYIVGNVQKACEVARNSLERFGFNVIVLTTQLSCEAREAGRFFAAIAKEISNYDRPIKKPAAVIAGGETVVHVTGSGNGGRNQELALAFAIEVDGMKGVTLCSFGTDGTDGPTDAAGGIVDGDTCEKIRKTGYSPQQLLDNNDSHTALKLAGDLLVTGPTGTNVNDIMMLIVE</sequence>
<dbReference type="InterPro" id="IPR037035">
    <property type="entry name" value="GK-like_C_sf"/>
</dbReference>
<evidence type="ECO:0000256" key="7">
    <source>
        <dbReference type="ARBA" id="ARBA00022840"/>
    </source>
</evidence>
<dbReference type="Gene3D" id="3.40.1480.10">
    <property type="entry name" value="MOFRL domain"/>
    <property type="match status" value="1"/>
</dbReference>
<evidence type="ECO:0000259" key="11">
    <source>
        <dbReference type="Pfam" id="PF13660"/>
    </source>
</evidence>
<evidence type="ECO:0000256" key="4">
    <source>
        <dbReference type="ARBA" id="ARBA00022679"/>
    </source>
</evidence>
<dbReference type="GO" id="GO:0008887">
    <property type="term" value="F:glycerate kinase activity"/>
    <property type="evidence" value="ECO:0007669"/>
    <property type="project" value="InterPro"/>
</dbReference>
<evidence type="ECO:0000256" key="5">
    <source>
        <dbReference type="ARBA" id="ARBA00022741"/>
    </source>
</evidence>
<dbReference type="Pfam" id="PF05161">
    <property type="entry name" value="MOFRL"/>
    <property type="match status" value="1"/>
</dbReference>
<dbReference type="InterPro" id="IPR025286">
    <property type="entry name" value="MOFRL_assoc_dom"/>
</dbReference>
<feature type="domain" description="MOFRL-associated" evidence="11">
    <location>
        <begin position="9"/>
        <end position="234"/>
    </location>
</feature>
<comment type="caution">
    <text evidence="12">The sequence shown here is derived from an EMBL/GenBank/DDBJ whole genome shotgun (WGS) entry which is preliminary data.</text>
</comment>
<name>A0A7C4RWH9_9BACT</name>
<keyword evidence="7" id="KW-0067">ATP-binding</keyword>
<dbReference type="EMBL" id="DSZY01000023">
    <property type="protein sequence ID" value="HGU40541.1"/>
    <property type="molecule type" value="Genomic_DNA"/>
</dbReference>
<dbReference type="InterPro" id="IPR007835">
    <property type="entry name" value="MOFRL"/>
</dbReference>
<evidence type="ECO:0000256" key="3">
    <source>
        <dbReference type="ARBA" id="ARBA00011738"/>
    </source>
</evidence>
<dbReference type="GO" id="GO:0005524">
    <property type="term" value="F:ATP binding"/>
    <property type="evidence" value="ECO:0007669"/>
    <property type="project" value="UniProtKB-KW"/>
</dbReference>
<evidence type="ECO:0000259" key="10">
    <source>
        <dbReference type="Pfam" id="PF05161"/>
    </source>
</evidence>
<comment type="catalytic activity">
    <reaction evidence="8">
        <text>(R)-glycerate + ATP = (2R)-2-phosphoglycerate + ADP + H(+)</text>
        <dbReference type="Rhea" id="RHEA:27377"/>
        <dbReference type="ChEBI" id="CHEBI:15378"/>
        <dbReference type="ChEBI" id="CHEBI:16659"/>
        <dbReference type="ChEBI" id="CHEBI:30616"/>
        <dbReference type="ChEBI" id="CHEBI:58289"/>
        <dbReference type="ChEBI" id="CHEBI:456216"/>
        <dbReference type="EC" id="2.7.1.165"/>
    </reaction>
</comment>
<dbReference type="EC" id="2.7.1.165" evidence="9"/>
<dbReference type="InterPro" id="IPR039760">
    <property type="entry name" value="MOFRL_protein"/>
</dbReference>
<comment type="similarity">
    <text evidence="2">Belongs to the glycerate kinase type-1 family.</text>
</comment>
<dbReference type="InterPro" id="IPR038614">
    <property type="entry name" value="GK_N_sf"/>
</dbReference>